<accession>A0A8J4XUS6</accession>
<name>A0A8J4XUS6_CHIOP</name>
<dbReference type="Gene3D" id="2.60.120.650">
    <property type="entry name" value="Cupin"/>
    <property type="match status" value="1"/>
</dbReference>
<comment type="similarity">
    <text evidence="1">Belongs to the JMJD6 family.</text>
</comment>
<proteinExistence type="inferred from homology"/>
<dbReference type="InterPro" id="IPR050910">
    <property type="entry name" value="JMJD6_ArgDemeth/LysHydrox"/>
</dbReference>
<dbReference type="PANTHER" id="PTHR12480">
    <property type="entry name" value="ARGININE DEMETHYLASE AND LYSYL-HYDROXYLASE JMJD"/>
    <property type="match status" value="1"/>
</dbReference>
<dbReference type="Proteomes" id="UP000770661">
    <property type="component" value="Unassembled WGS sequence"/>
</dbReference>
<dbReference type="OrthoDB" id="203487at2759"/>
<dbReference type="GO" id="GO:0005737">
    <property type="term" value="C:cytoplasm"/>
    <property type="evidence" value="ECO:0007669"/>
    <property type="project" value="TreeGrafter"/>
</dbReference>
<dbReference type="PANTHER" id="PTHR12480:SF6">
    <property type="entry name" value="2-OXOGLUTARATE AND IRON-DEPENDENT OXYGENASE JMJD4"/>
    <property type="match status" value="1"/>
</dbReference>
<evidence type="ECO:0000313" key="3">
    <source>
        <dbReference type="Proteomes" id="UP000770661"/>
    </source>
</evidence>
<dbReference type="SUPFAM" id="SSF51197">
    <property type="entry name" value="Clavaminate synthase-like"/>
    <property type="match status" value="1"/>
</dbReference>
<dbReference type="GO" id="GO:0005634">
    <property type="term" value="C:nucleus"/>
    <property type="evidence" value="ECO:0007669"/>
    <property type="project" value="TreeGrafter"/>
</dbReference>
<evidence type="ECO:0000313" key="2">
    <source>
        <dbReference type="EMBL" id="KAG0712256.1"/>
    </source>
</evidence>
<dbReference type="EMBL" id="JACEEZ010022590">
    <property type="protein sequence ID" value="KAG0712256.1"/>
    <property type="molecule type" value="Genomic_DNA"/>
</dbReference>
<dbReference type="AlphaFoldDB" id="A0A8J4XUS6"/>
<dbReference type="GO" id="GO:0016706">
    <property type="term" value="F:2-oxoglutarate-dependent dioxygenase activity"/>
    <property type="evidence" value="ECO:0007669"/>
    <property type="project" value="TreeGrafter"/>
</dbReference>
<organism evidence="2 3">
    <name type="scientific">Chionoecetes opilio</name>
    <name type="common">Atlantic snow crab</name>
    <name type="synonym">Cancer opilio</name>
    <dbReference type="NCBI Taxonomy" id="41210"/>
    <lineage>
        <taxon>Eukaryota</taxon>
        <taxon>Metazoa</taxon>
        <taxon>Ecdysozoa</taxon>
        <taxon>Arthropoda</taxon>
        <taxon>Crustacea</taxon>
        <taxon>Multicrustacea</taxon>
        <taxon>Malacostraca</taxon>
        <taxon>Eumalacostraca</taxon>
        <taxon>Eucarida</taxon>
        <taxon>Decapoda</taxon>
        <taxon>Pleocyemata</taxon>
        <taxon>Brachyura</taxon>
        <taxon>Eubrachyura</taxon>
        <taxon>Majoidea</taxon>
        <taxon>Majidae</taxon>
        <taxon>Chionoecetes</taxon>
    </lineage>
</organism>
<dbReference type="GO" id="GO:0045905">
    <property type="term" value="P:positive regulation of translational termination"/>
    <property type="evidence" value="ECO:0007669"/>
    <property type="project" value="TreeGrafter"/>
</dbReference>
<gene>
    <name evidence="2" type="primary">JMJD4</name>
    <name evidence="2" type="ORF">GWK47_018891</name>
</gene>
<comment type="caution">
    <text evidence="2">The sequence shown here is derived from an EMBL/GenBank/DDBJ whole genome shotgun (WGS) entry which is preliminary data.</text>
</comment>
<evidence type="ECO:0000256" key="1">
    <source>
        <dbReference type="ARBA" id="ARBA00038068"/>
    </source>
</evidence>
<protein>
    <submittedName>
        <fullName evidence="2">JmjC domain-containing protein 4</fullName>
    </submittedName>
</protein>
<dbReference type="GO" id="GO:0043565">
    <property type="term" value="F:sequence-specific DNA binding"/>
    <property type="evidence" value="ECO:0007669"/>
    <property type="project" value="TreeGrafter"/>
</dbReference>
<reference evidence="2" key="1">
    <citation type="submission" date="2020-07" db="EMBL/GenBank/DDBJ databases">
        <title>The High-quality genome of the commercially important snow crab, Chionoecetes opilio.</title>
        <authorList>
            <person name="Jeong J.-H."/>
            <person name="Ryu S."/>
        </authorList>
    </citation>
    <scope>NUCLEOTIDE SEQUENCE</scope>
    <source>
        <strain evidence="2">MADBK_172401_WGS</strain>
        <tissue evidence="2">Digestive gland</tissue>
    </source>
</reference>
<keyword evidence="3" id="KW-1185">Reference proteome</keyword>
<sequence>MIELSSSECSPCHHATAPLSAFPRISDPLDYDEFLREYLEKNKPCVFSARFTEGWRARQAWVTQAGTPDVDYLLHHFDRDDQPPFPVRRNGEAKVPVADCDQKHYDSQEKKTYTLQEYIQYWNTARESSEGKKLCLYLKNCGKGVAMIEEFPSLKFKSSHSQLMSNE</sequence>